<evidence type="ECO:0000256" key="1">
    <source>
        <dbReference type="ARBA" id="ARBA00023026"/>
    </source>
</evidence>
<gene>
    <name evidence="5" type="ORF">P0Y58_05250</name>
</gene>
<organism evidence="5 6">
    <name type="scientific">Candidatus Pseudomonas phytovorans</name>
    <dbReference type="NCBI Taxonomy" id="3121377"/>
    <lineage>
        <taxon>Bacteria</taxon>
        <taxon>Pseudomonadati</taxon>
        <taxon>Pseudomonadota</taxon>
        <taxon>Gammaproteobacteria</taxon>
        <taxon>Pseudomonadales</taxon>
        <taxon>Pseudomonadaceae</taxon>
        <taxon>Pseudomonas</taxon>
    </lineage>
</organism>
<evidence type="ECO:0000313" key="6">
    <source>
        <dbReference type="Proteomes" id="UP001216329"/>
    </source>
</evidence>
<dbReference type="Pfam" id="PF18276">
    <property type="entry name" value="TcA_TcB_BD"/>
    <property type="match status" value="1"/>
</dbReference>
<evidence type="ECO:0000313" key="5">
    <source>
        <dbReference type="EMBL" id="WEK31605.1"/>
    </source>
</evidence>
<proteinExistence type="predicted"/>
<feature type="domain" description="Tc toxin complex TcA C-terminal TcB-binding" evidence="2">
    <location>
        <begin position="1985"/>
        <end position="2307"/>
    </location>
</feature>
<dbReference type="InterPro" id="IPR040840">
    <property type="entry name" value="TcA_TcB_BD"/>
</dbReference>
<dbReference type="Pfam" id="PF18413">
    <property type="entry name" value="Neuraminidase"/>
    <property type="match status" value="1"/>
</dbReference>
<evidence type="ECO:0000259" key="4">
    <source>
        <dbReference type="Pfam" id="PF20220"/>
    </source>
</evidence>
<evidence type="ECO:0000259" key="3">
    <source>
        <dbReference type="Pfam" id="PF18413"/>
    </source>
</evidence>
<protein>
    <submittedName>
        <fullName evidence="5">Tc toxin subunit A</fullName>
    </submittedName>
</protein>
<name>A0AAJ5WN55_9PSED</name>
<dbReference type="Pfam" id="PF03538">
    <property type="entry name" value="VRP1"/>
    <property type="match status" value="1"/>
</dbReference>
<dbReference type="InterPro" id="IPR041079">
    <property type="entry name" value="Neuraminidase-like"/>
</dbReference>
<evidence type="ECO:0000259" key="2">
    <source>
        <dbReference type="Pfam" id="PF18276"/>
    </source>
</evidence>
<accession>A0AAJ5WN55</accession>
<dbReference type="Proteomes" id="UP001216329">
    <property type="component" value="Chromosome"/>
</dbReference>
<keyword evidence="1" id="KW-0843">Virulence</keyword>
<sequence length="2333" mass="261397">MTEQSASAHTYAKLFPEQLANPCSPDAPESNTGPIAYLHALYQKGLEMEGASTNTSRLTLAHRRPDIGALLLDPGKLEQPVSALTLAIRALTHHAQDRAGPTAYLPEVLASAGQHANLPFNYAHEQVKAVLQYKQIPYFELLQQTQYSYPSFCYEGLRSDELRQVMRNASGFSPALQALLLEEKPLRKTGDDWRKWYGMADIDAKKATASLLDVETFGRRTGLSFEQILEMLAVAGIDDNAAASYSLVRSSNAYRPAGKPVLDRFHYGAAYINARRSTPLTIKDALPGAGIKPQLDSLDYDCLSRMYQMIHLQRALALPFNDVDLLLTSILRAEGQVGNWHLTPSTLRAIGVFRYLNEAYGISAEQFAALVCEVSPFAVGEQVPMLDRVLDGPGAGQLDTLNPLILDDRAFDPADGEDGQFKVVPALAKALGVDEQATRVYLAQVKQAQGLETLSVSLALLSALYRLSRLYRLFQRSAREASALIALLATSGADVLAQLAGTPLISDARGSDVLDTLVALGNLDQWLRQQQILPSVLLAALAPIPTTEVALGSSLLDTLQAQQEMIKVALQPKADESQQQELIATLVMMIFGYQRAESGVSRQHVPSLLSWAGKTAAEVLQSAIVLIGKTGEVSAQTGTKAEKEAKARLEATQLWFKLGRRFALVTLLRLSPGALQALSDNPEWFDLEKTSDKAINLDLCYQLSRFRAWVEVCRANGSDERDATNYLSSHRFTTDSKKVSQAASVLATLIGWPENEVEVACPNIFETVTVEDTRPTFDDFLKTLSQTEKSRYEKLKFAEALKQFVIRRTGAYSSARDAQGFNDKLIEFLNNNPGPLLVNQEQYKKGYKPDYWAAEWEKTQTDVQYGYFPITMEALAGMPQTVSRLVGTPCVPSTISDIDYILRLKRLSEKTGLACNSLLSLSELNETSPYREFEGASQLLMAATDDALREALDKQMRERWRDALAGYLIAHWAPPEPDAKPTVATFDDLSSYCLTDIRVSSEVTTTQLNQAIGSLQHYLSRLYARLEPGYSDTGPSGEAQAEWQHGLGQYGTWKRLIDRYNHPANLIYYANRTNKSVAFQELEVALNQGKMDTSLLHTAICTYLAKFERVSNLQVISGYLDGHDPKQDTYHLIAKTNTTPHEYYWRTLDISLRDDQNRLSPLAWSEWEKIDLAPAGEITQSKSRDKLHDTVRPVVIAGRRYVFWVERGSTDLPDGAKPNKTLPDKRKLSVNFIFQQSDATWSTSNELFCLNGYKNGAWDENLTKDVSFMPGLIVVVQETSEDGLWLTALMHDSAKPLEKGKTPELIRNTDYYLEARDLLLLENKKINDENADKLCESLLTSYINANDIQHPYNGSPTYLALASYSLIRAEVIAKFSSPDNKKIEFQINGCTEPGNKSGIAEKNPDNTEIKVEIFGDGKSIFKDQRLFPFVHYTLTTDIDVGTYKQFKIVVTHRLYKKHKSHTGNWRWDFDHEETMGTSVFEIRPITKADEVWTVSIASNDNQAQYLDLSHVEKLEPALPTHKIRLNTLFGKNLVARASQGVEQVLAWDTQKLQEPDLESGPPVDMDLHGANALYFRELFLHVPALVAMRLTEQQQFEEAEDWYLRYLFNPYRTKADAQGRPAPWGTRPLAQGGTLSSALRKGVDPISRVFTLSRHYQQAIYLSLLENWQLQGDHFYRQLTLSTLNQAWLCYQQAQQLLGPLPEGSNASRWNTVTLASVDGGAFRRPLNGRVLDLHQTLQSRMYNLRHGLTLDGKQLPALDWNSESLDAFDNGRGGVSNLPIPYRSGQVDIPHYRFRQLLPLARAAAQQLSDFGRHYMSLMEEEFNTSLAVQLKAQDIKIADFAIRLQKEAISGVGAKKKVLLLSRDKVLAQKEFLSDLIDVGRSPEEESATAFTWIGNTFRVTSQILNTCSGTVATVTPTIFGLALGGTEPKGVLQAFAEDFITAGMIADAMAAELKTQADYNRRAAEWAFNKAQTEWDLKIIDQQLKETNIELNASTIALAQCEQARINEQETYVSMTTGFTIIPVYNWLVARQEYIYGVAYDAVRSLCLSVEAAWRYEIGDYRRDSFIDTSAWRDNYKGMLVGESLLVNLQQMENEYLARNERRLTIKKSFSLKKKLDSDATKPEEKWAGIFNADAKRTTPLTHSFEFKADDFDKSYPGQYLRQLKYVSVTLVFKADKKVEELCAILKQTGSATLLEPDKNAARSFYPGNDSEKKIKDARENPRLVLRNPRENQQIALSSTVAEDGLGYDAGTWVYELMFHDGRYLPFEGTGAISQWTLELLGDEDLLKDLSIIEDIRFNMVYTAKAGDDEFVKEIGKIRKEPATAKKDNT</sequence>
<dbReference type="InterPro" id="IPR018003">
    <property type="entry name" value="Insecticidal_toxin/plasmid_vir"/>
</dbReference>
<feature type="domain" description="ABC toxin N-terminal" evidence="4">
    <location>
        <begin position="955"/>
        <end position="1083"/>
    </location>
</feature>
<dbReference type="Pfam" id="PF20220">
    <property type="entry name" value="ABC_toxin_N"/>
    <property type="match status" value="1"/>
</dbReference>
<dbReference type="EMBL" id="CP119325">
    <property type="protein sequence ID" value="WEK31605.1"/>
    <property type="molecule type" value="Genomic_DNA"/>
</dbReference>
<feature type="domain" description="Neuraminidase-like" evidence="3">
    <location>
        <begin position="1113"/>
        <end position="1244"/>
    </location>
</feature>
<dbReference type="InterPro" id="IPR046839">
    <property type="entry name" value="ABC_toxin_N"/>
</dbReference>
<reference evidence="5" key="1">
    <citation type="submission" date="2023-03" db="EMBL/GenBank/DDBJ databases">
        <title>Andean soil-derived lignocellulolytic bacterial consortium as a source of novel taxa and putative plastic-active enzymes.</title>
        <authorList>
            <person name="Diaz-Garcia L."/>
            <person name="Chuvochina M."/>
            <person name="Feuerriegel G."/>
            <person name="Bunk B."/>
            <person name="Sproer C."/>
            <person name="Streit W.R."/>
            <person name="Rodriguez L.M."/>
            <person name="Overmann J."/>
            <person name="Jimenez D.J."/>
        </authorList>
    </citation>
    <scope>NUCLEOTIDE SEQUENCE</scope>
    <source>
        <strain evidence="5">MAG 876</strain>
    </source>
</reference>